<evidence type="ECO:0000256" key="2">
    <source>
        <dbReference type="ARBA" id="ARBA00007441"/>
    </source>
</evidence>
<dbReference type="NCBIfam" id="NF009079">
    <property type="entry name" value="PRK12414.1"/>
    <property type="match status" value="1"/>
</dbReference>
<keyword evidence="3 7" id="KW-0032">Aminotransferase</keyword>
<keyword evidence="5" id="KW-0663">Pyridoxal phosphate</keyword>
<dbReference type="Gene3D" id="3.90.1150.10">
    <property type="entry name" value="Aspartate Aminotransferase, domain 1"/>
    <property type="match status" value="1"/>
</dbReference>
<evidence type="ECO:0000256" key="5">
    <source>
        <dbReference type="ARBA" id="ARBA00022898"/>
    </source>
</evidence>
<dbReference type="NCBIfam" id="NF006569">
    <property type="entry name" value="PRK09082.1"/>
    <property type="match status" value="1"/>
</dbReference>
<sequence length="393" mass="44292">MTFDLKNGDLLKTMNIYSKLPDVGVTIFTVMSKLANDAGAINLSQGFPDFDVSAELCELVTKYMASGHNQYAPMQGVPSLRQRIAEKTEELYGAQYDPDTEITVTSGATEAIFSAITCVVNRGDEVILFEPAYDAYAPDVLLAGGVPVYVQLKYPDYHVDWNEVTDAITKKTKLLILNSPHNPTGAILGVEDMKALIDIVADTNIFIVSDEVYEHIVFDGHRHESMARYPELARRSFVISSFGKTYHTTGWKLGYCLAPKQLSVEFQRVHQFVTFASHTPTQFAYAEFMEKKEKYLTLPDFYQEKRDLFLSLIKDSRFRPLPCLGTYFQMLSYADITDEKDIDFAKRLTTEHKVAAIPPSVFCVGGDDHKVLRFCFAKKNETLIKAAEKLCKI</sequence>
<dbReference type="InterPro" id="IPR004839">
    <property type="entry name" value="Aminotransferase_I/II_large"/>
</dbReference>
<comment type="similarity">
    <text evidence="2">Belongs to the class-I pyridoxal-phosphate-dependent aminotransferase family.</text>
</comment>
<feature type="domain" description="Aminotransferase class I/classII large" evidence="6">
    <location>
        <begin position="41"/>
        <end position="389"/>
    </location>
</feature>
<dbReference type="InterPro" id="IPR015422">
    <property type="entry name" value="PyrdxlP-dep_Trfase_small"/>
</dbReference>
<keyword evidence="4 7" id="KW-0808">Transferase</keyword>
<comment type="caution">
    <text evidence="7">The sequence shown here is derived from an EMBL/GenBank/DDBJ whole genome shotgun (WGS) entry which is preliminary data.</text>
</comment>
<dbReference type="EMBL" id="LNQE01000977">
    <property type="protein sequence ID" value="KUG22253.1"/>
    <property type="molecule type" value="Genomic_DNA"/>
</dbReference>
<dbReference type="AlphaFoldDB" id="A0A0W8FMW0"/>
<dbReference type="GO" id="GO:0004069">
    <property type="term" value="F:L-aspartate:2-oxoglutarate aminotransferase activity"/>
    <property type="evidence" value="ECO:0007669"/>
    <property type="project" value="UniProtKB-EC"/>
</dbReference>
<dbReference type="SUPFAM" id="SSF53383">
    <property type="entry name" value="PLP-dependent transferases"/>
    <property type="match status" value="1"/>
</dbReference>
<dbReference type="PANTHER" id="PTHR43807">
    <property type="entry name" value="FI04487P"/>
    <property type="match status" value="1"/>
</dbReference>
<dbReference type="InterPro" id="IPR015421">
    <property type="entry name" value="PyrdxlP-dep_Trfase_major"/>
</dbReference>
<evidence type="ECO:0000313" key="7">
    <source>
        <dbReference type="EMBL" id="KUG22253.1"/>
    </source>
</evidence>
<accession>A0A0W8FMW0</accession>
<evidence type="ECO:0000256" key="1">
    <source>
        <dbReference type="ARBA" id="ARBA00001933"/>
    </source>
</evidence>
<evidence type="ECO:0000259" key="6">
    <source>
        <dbReference type="Pfam" id="PF00155"/>
    </source>
</evidence>
<dbReference type="Pfam" id="PF00155">
    <property type="entry name" value="Aminotran_1_2"/>
    <property type="match status" value="1"/>
</dbReference>
<gene>
    <name evidence="7" type="ORF">ASZ90_007985</name>
</gene>
<dbReference type="InterPro" id="IPR051326">
    <property type="entry name" value="Kynurenine-oxoglutarate_AT"/>
</dbReference>
<proteinExistence type="inferred from homology"/>
<name>A0A0W8FMW0_9ZZZZ</name>
<dbReference type="GO" id="GO:0030170">
    <property type="term" value="F:pyridoxal phosphate binding"/>
    <property type="evidence" value="ECO:0007669"/>
    <property type="project" value="InterPro"/>
</dbReference>
<dbReference type="GO" id="GO:0016212">
    <property type="term" value="F:kynurenine-oxoglutarate transaminase activity"/>
    <property type="evidence" value="ECO:0007669"/>
    <property type="project" value="TreeGrafter"/>
</dbReference>
<organism evidence="7">
    <name type="scientific">hydrocarbon metagenome</name>
    <dbReference type="NCBI Taxonomy" id="938273"/>
    <lineage>
        <taxon>unclassified sequences</taxon>
        <taxon>metagenomes</taxon>
        <taxon>ecological metagenomes</taxon>
    </lineage>
</organism>
<evidence type="ECO:0000256" key="3">
    <source>
        <dbReference type="ARBA" id="ARBA00022576"/>
    </source>
</evidence>
<dbReference type="InterPro" id="IPR015424">
    <property type="entry name" value="PyrdxlP-dep_Trfase"/>
</dbReference>
<dbReference type="PANTHER" id="PTHR43807:SF20">
    <property type="entry name" value="FI04487P"/>
    <property type="match status" value="1"/>
</dbReference>
<comment type="cofactor">
    <cofactor evidence="1">
        <name>pyridoxal 5'-phosphate</name>
        <dbReference type="ChEBI" id="CHEBI:597326"/>
    </cofactor>
</comment>
<evidence type="ECO:0000256" key="4">
    <source>
        <dbReference type="ARBA" id="ARBA00022679"/>
    </source>
</evidence>
<dbReference type="EC" id="2.6.1.1" evidence="7"/>
<dbReference type="CDD" id="cd00609">
    <property type="entry name" value="AAT_like"/>
    <property type="match status" value="1"/>
</dbReference>
<protein>
    <submittedName>
        <fullName evidence="7">Aspartate aminotransferase</fullName>
        <ecNumber evidence="7">2.6.1.1</ecNumber>
    </submittedName>
</protein>
<dbReference type="GO" id="GO:0005737">
    <property type="term" value="C:cytoplasm"/>
    <property type="evidence" value="ECO:0007669"/>
    <property type="project" value="TreeGrafter"/>
</dbReference>
<dbReference type="FunFam" id="3.40.640.10:FF:000033">
    <property type="entry name" value="Aspartate aminotransferase"/>
    <property type="match status" value="1"/>
</dbReference>
<reference evidence="7" key="1">
    <citation type="journal article" date="2015" name="Proc. Natl. Acad. Sci. U.S.A.">
        <title>Networks of energetic and metabolic interactions define dynamics in microbial communities.</title>
        <authorList>
            <person name="Embree M."/>
            <person name="Liu J.K."/>
            <person name="Al-Bassam M.M."/>
            <person name="Zengler K."/>
        </authorList>
    </citation>
    <scope>NUCLEOTIDE SEQUENCE</scope>
</reference>
<dbReference type="Gene3D" id="3.40.640.10">
    <property type="entry name" value="Type I PLP-dependent aspartate aminotransferase-like (Major domain)"/>
    <property type="match status" value="1"/>
</dbReference>